<name>I1CAS8_RHIO9</name>
<gene>
    <name evidence="1" type="ORF">RO3G_10268</name>
</gene>
<keyword evidence="2" id="KW-1185">Reference proteome</keyword>
<protein>
    <submittedName>
        <fullName evidence="1">Uncharacterized protein</fullName>
    </submittedName>
</protein>
<dbReference type="RefSeq" id="XP_067520954.1">
    <property type="nucleotide sequence ID" value="XM_067664853.1"/>
</dbReference>
<dbReference type="AlphaFoldDB" id="I1CAS8"/>
<evidence type="ECO:0000313" key="2">
    <source>
        <dbReference type="Proteomes" id="UP000009138"/>
    </source>
</evidence>
<proteinExistence type="predicted"/>
<dbReference type="OrthoDB" id="5596236at2759"/>
<sequence>MPNLPFVKDKQSISNDTGGKIRNIRNSRHILRIAPSVCWITHESLAVQNISGVEELRGRLWNQNLVACPNMIHIVRNLRLNSEIPESFQRVGLKEEA</sequence>
<dbReference type="EMBL" id="CH476739">
    <property type="protein sequence ID" value="EIE85558.1"/>
    <property type="molecule type" value="Genomic_DNA"/>
</dbReference>
<accession>I1CAS8</accession>
<dbReference type="Proteomes" id="UP000009138">
    <property type="component" value="Unassembled WGS sequence"/>
</dbReference>
<evidence type="ECO:0000313" key="1">
    <source>
        <dbReference type="EMBL" id="EIE85558.1"/>
    </source>
</evidence>
<reference evidence="1 2" key="1">
    <citation type="journal article" date="2009" name="PLoS Genet.">
        <title>Genomic analysis of the basal lineage fungus Rhizopus oryzae reveals a whole-genome duplication.</title>
        <authorList>
            <person name="Ma L.-J."/>
            <person name="Ibrahim A.S."/>
            <person name="Skory C."/>
            <person name="Grabherr M.G."/>
            <person name="Burger G."/>
            <person name="Butler M."/>
            <person name="Elias M."/>
            <person name="Idnurm A."/>
            <person name="Lang B.F."/>
            <person name="Sone T."/>
            <person name="Abe A."/>
            <person name="Calvo S.E."/>
            <person name="Corrochano L.M."/>
            <person name="Engels R."/>
            <person name="Fu J."/>
            <person name="Hansberg W."/>
            <person name="Kim J.-M."/>
            <person name="Kodira C.D."/>
            <person name="Koehrsen M.J."/>
            <person name="Liu B."/>
            <person name="Miranda-Saavedra D."/>
            <person name="O'Leary S."/>
            <person name="Ortiz-Castellanos L."/>
            <person name="Poulter R."/>
            <person name="Rodriguez-Romero J."/>
            <person name="Ruiz-Herrera J."/>
            <person name="Shen Y.-Q."/>
            <person name="Zeng Q."/>
            <person name="Galagan J."/>
            <person name="Birren B.W."/>
            <person name="Cuomo C.A."/>
            <person name="Wickes B.L."/>
        </authorList>
    </citation>
    <scope>NUCLEOTIDE SEQUENCE [LARGE SCALE GENOMIC DNA]</scope>
    <source>
        <strain evidence="2">RA 99-880 / ATCC MYA-4621 / FGSC 9543 / NRRL 43880</strain>
    </source>
</reference>
<organism evidence="1 2">
    <name type="scientific">Rhizopus delemar (strain RA 99-880 / ATCC MYA-4621 / FGSC 9543 / NRRL 43880)</name>
    <name type="common">Mucormycosis agent</name>
    <name type="synonym">Rhizopus arrhizus var. delemar</name>
    <dbReference type="NCBI Taxonomy" id="246409"/>
    <lineage>
        <taxon>Eukaryota</taxon>
        <taxon>Fungi</taxon>
        <taxon>Fungi incertae sedis</taxon>
        <taxon>Mucoromycota</taxon>
        <taxon>Mucoromycotina</taxon>
        <taxon>Mucoromycetes</taxon>
        <taxon>Mucorales</taxon>
        <taxon>Mucorineae</taxon>
        <taxon>Rhizopodaceae</taxon>
        <taxon>Rhizopus</taxon>
    </lineage>
</organism>
<dbReference type="VEuPathDB" id="FungiDB:RO3G_10268"/>
<dbReference type="GeneID" id="93617234"/>
<dbReference type="InParanoid" id="I1CAS8"/>